<gene>
    <name evidence="2" type="ORF">FRACYDRAFT_260740</name>
</gene>
<evidence type="ECO:0000313" key="3">
    <source>
        <dbReference type="Proteomes" id="UP000095751"/>
    </source>
</evidence>
<dbReference type="OrthoDB" id="55390at2759"/>
<feature type="region of interest" description="Disordered" evidence="1">
    <location>
        <begin position="90"/>
        <end position="129"/>
    </location>
</feature>
<feature type="compositionally biased region" description="Basic and acidic residues" evidence="1">
    <location>
        <begin position="109"/>
        <end position="119"/>
    </location>
</feature>
<organism evidence="2 3">
    <name type="scientific">Fragilariopsis cylindrus CCMP1102</name>
    <dbReference type="NCBI Taxonomy" id="635003"/>
    <lineage>
        <taxon>Eukaryota</taxon>
        <taxon>Sar</taxon>
        <taxon>Stramenopiles</taxon>
        <taxon>Ochrophyta</taxon>
        <taxon>Bacillariophyta</taxon>
        <taxon>Bacillariophyceae</taxon>
        <taxon>Bacillariophycidae</taxon>
        <taxon>Bacillariales</taxon>
        <taxon>Bacillariaceae</taxon>
        <taxon>Fragilariopsis</taxon>
    </lineage>
</organism>
<reference evidence="2 3" key="1">
    <citation type="submission" date="2016-09" db="EMBL/GenBank/DDBJ databases">
        <title>Extensive genetic diversity and differential bi-allelic expression allows diatom success in the polar Southern Ocean.</title>
        <authorList>
            <consortium name="DOE Joint Genome Institute"/>
            <person name="Mock T."/>
            <person name="Otillar R.P."/>
            <person name="Strauss J."/>
            <person name="Dupont C."/>
            <person name="Frickenhaus S."/>
            <person name="Maumus F."/>
            <person name="Mcmullan M."/>
            <person name="Sanges R."/>
            <person name="Schmutz J."/>
            <person name="Toseland A."/>
            <person name="Valas R."/>
            <person name="Veluchamy A."/>
            <person name="Ward B.J."/>
            <person name="Allen A."/>
            <person name="Barry K."/>
            <person name="Falciatore A."/>
            <person name="Ferrante M."/>
            <person name="Fortunato A.E."/>
            <person name="Gloeckner G."/>
            <person name="Gruber A."/>
            <person name="Hipkin R."/>
            <person name="Janech M."/>
            <person name="Kroth P."/>
            <person name="Leese F."/>
            <person name="Lindquist E."/>
            <person name="Lyon B.R."/>
            <person name="Martin J."/>
            <person name="Mayer C."/>
            <person name="Parker M."/>
            <person name="Quesneville H."/>
            <person name="Raymond J."/>
            <person name="Uhlig C."/>
            <person name="Valentin K.U."/>
            <person name="Worden A.Z."/>
            <person name="Armbrust E.V."/>
            <person name="Bowler C."/>
            <person name="Green B."/>
            <person name="Moulton V."/>
            <person name="Van Oosterhout C."/>
            <person name="Grigoriev I."/>
        </authorList>
    </citation>
    <scope>NUCLEOTIDE SEQUENCE [LARGE SCALE GENOMIC DNA]</scope>
    <source>
        <strain evidence="2 3">CCMP1102</strain>
    </source>
</reference>
<dbReference type="Proteomes" id="UP000095751">
    <property type="component" value="Unassembled WGS sequence"/>
</dbReference>
<feature type="compositionally biased region" description="Basic and acidic residues" evidence="1">
    <location>
        <begin position="193"/>
        <end position="204"/>
    </location>
</feature>
<accession>A0A1E7FG50</accession>
<keyword evidence="3" id="KW-1185">Reference proteome</keyword>
<proteinExistence type="predicted"/>
<protein>
    <submittedName>
        <fullName evidence="2">Uncharacterized protein</fullName>
    </submittedName>
</protein>
<dbReference type="EMBL" id="KV784357">
    <property type="protein sequence ID" value="OEU17151.1"/>
    <property type="molecule type" value="Genomic_DNA"/>
</dbReference>
<feature type="compositionally biased region" description="Basic and acidic residues" evidence="1">
    <location>
        <begin position="167"/>
        <end position="186"/>
    </location>
</feature>
<feature type="compositionally biased region" description="Basic residues" evidence="1">
    <location>
        <begin position="319"/>
        <end position="340"/>
    </location>
</feature>
<name>A0A1E7FG50_9STRA</name>
<dbReference type="InParanoid" id="A0A1E7FG50"/>
<evidence type="ECO:0000256" key="1">
    <source>
        <dbReference type="SAM" id="MobiDB-lite"/>
    </source>
</evidence>
<dbReference type="KEGG" id="fcy:FRACYDRAFT_260740"/>
<feature type="region of interest" description="Disordered" evidence="1">
    <location>
        <begin position="301"/>
        <end position="340"/>
    </location>
</feature>
<evidence type="ECO:0000313" key="2">
    <source>
        <dbReference type="EMBL" id="OEU17151.1"/>
    </source>
</evidence>
<sequence length="340" mass="39671">MIPSWFTQITACWSFTCELSTEVNQSKSIDNEDDSTSKRRRKSFGTGKVLSALTRSNTTSFSSWTDSLISNSHRSNEELPIMVFRKSNNRTNVYQGKKTKQMKSATVSRHQDGSSKELNDVSTTVTSKKKKNELIYPVSPYDELPTIRHLFEQLSPQTRPNSYNQEQELRQEQQDSTRRHQQERQHVIRKKNDRPIGHQPRDRPPVNAITEASKLWSLSRDAHEVPIMIEMPSSPVYSEDSELSLDENIWQDNNDDERDQRLLTPHPSYEDELHWQPSTITAMEFHHLYHASVKAEEELIWPSDEDNNNNNNSTQNKMITKKNRRKSTKVTRRDHRVHLA</sequence>
<feature type="region of interest" description="Disordered" evidence="1">
    <location>
        <begin position="157"/>
        <end position="207"/>
    </location>
</feature>
<feature type="compositionally biased region" description="Polar residues" evidence="1">
    <location>
        <begin position="157"/>
        <end position="166"/>
    </location>
</feature>
<dbReference type="AlphaFoldDB" id="A0A1E7FG50"/>